<gene>
    <name evidence="5" type="ORF">GCM10008905_09860</name>
</gene>
<dbReference type="Pfam" id="PF01750">
    <property type="entry name" value="HycI"/>
    <property type="match status" value="1"/>
</dbReference>
<evidence type="ECO:0000313" key="6">
    <source>
        <dbReference type="Proteomes" id="UP001500339"/>
    </source>
</evidence>
<dbReference type="InterPro" id="IPR000671">
    <property type="entry name" value="Peptidase_A31"/>
</dbReference>
<dbReference type="PANTHER" id="PTHR30302">
    <property type="entry name" value="HYDROGENASE 1 MATURATION PROTEASE"/>
    <property type="match status" value="1"/>
</dbReference>
<evidence type="ECO:0000256" key="1">
    <source>
        <dbReference type="ARBA" id="ARBA00006814"/>
    </source>
</evidence>
<dbReference type="PANTHER" id="PTHR30302:SF1">
    <property type="entry name" value="HYDROGENASE 2 MATURATION PROTEASE"/>
    <property type="match status" value="1"/>
</dbReference>
<organism evidence="5 6">
    <name type="scientific">Clostridium malenominatum</name>
    <dbReference type="NCBI Taxonomy" id="1539"/>
    <lineage>
        <taxon>Bacteria</taxon>
        <taxon>Bacillati</taxon>
        <taxon>Bacillota</taxon>
        <taxon>Clostridia</taxon>
        <taxon>Eubacteriales</taxon>
        <taxon>Clostridiaceae</taxon>
        <taxon>Clostridium</taxon>
    </lineage>
</organism>
<accession>A0ABP3U207</accession>
<evidence type="ECO:0000256" key="2">
    <source>
        <dbReference type="ARBA" id="ARBA00022670"/>
    </source>
</evidence>
<dbReference type="Gene3D" id="3.40.50.1450">
    <property type="entry name" value="HybD-like"/>
    <property type="match status" value="1"/>
</dbReference>
<reference evidence="6" key="1">
    <citation type="journal article" date="2019" name="Int. J. Syst. Evol. Microbiol.">
        <title>The Global Catalogue of Microorganisms (GCM) 10K type strain sequencing project: providing services to taxonomists for standard genome sequencing and annotation.</title>
        <authorList>
            <consortium name="The Broad Institute Genomics Platform"/>
            <consortium name="The Broad Institute Genome Sequencing Center for Infectious Disease"/>
            <person name="Wu L."/>
            <person name="Ma J."/>
        </authorList>
    </citation>
    <scope>NUCLEOTIDE SEQUENCE [LARGE SCALE GENOMIC DNA]</scope>
    <source>
        <strain evidence="6">JCM 1405</strain>
    </source>
</reference>
<proteinExistence type="inferred from homology"/>
<keyword evidence="6" id="KW-1185">Reference proteome</keyword>
<dbReference type="GO" id="GO:0006508">
    <property type="term" value="P:proteolysis"/>
    <property type="evidence" value="ECO:0007669"/>
    <property type="project" value="UniProtKB-KW"/>
</dbReference>
<dbReference type="InterPro" id="IPR023430">
    <property type="entry name" value="Pept_HybD-like_dom_sf"/>
</dbReference>
<evidence type="ECO:0000313" key="5">
    <source>
        <dbReference type="EMBL" id="GAA0720551.1"/>
    </source>
</evidence>
<dbReference type="NCBIfam" id="TIGR00072">
    <property type="entry name" value="hydrog_prot"/>
    <property type="match status" value="1"/>
</dbReference>
<dbReference type="RefSeq" id="WP_343767302.1">
    <property type="nucleotide sequence ID" value="NZ_BAAACF010000001.1"/>
</dbReference>
<keyword evidence="2 5" id="KW-0645">Protease</keyword>
<comment type="similarity">
    <text evidence="1">Belongs to the peptidase A31 family.</text>
</comment>
<protein>
    <submittedName>
        <fullName evidence="5">Hydrogenase maturation protease</fullName>
    </submittedName>
</protein>
<evidence type="ECO:0000256" key="4">
    <source>
        <dbReference type="ARBA" id="ARBA00022801"/>
    </source>
</evidence>
<dbReference type="GO" id="GO:0008233">
    <property type="term" value="F:peptidase activity"/>
    <property type="evidence" value="ECO:0007669"/>
    <property type="project" value="UniProtKB-KW"/>
</dbReference>
<dbReference type="EMBL" id="BAAACF010000001">
    <property type="protein sequence ID" value="GAA0720551.1"/>
    <property type="molecule type" value="Genomic_DNA"/>
</dbReference>
<evidence type="ECO:0000256" key="3">
    <source>
        <dbReference type="ARBA" id="ARBA00022750"/>
    </source>
</evidence>
<name>A0ABP3U207_9CLOT</name>
<dbReference type="Proteomes" id="UP001500339">
    <property type="component" value="Unassembled WGS sequence"/>
</dbReference>
<keyword evidence="4" id="KW-0378">Hydrolase</keyword>
<keyword evidence="3" id="KW-0064">Aspartyl protease</keyword>
<dbReference type="CDD" id="cd00518">
    <property type="entry name" value="H2MP"/>
    <property type="match status" value="1"/>
</dbReference>
<comment type="caution">
    <text evidence="5">The sequence shown here is derived from an EMBL/GenBank/DDBJ whole genome shotgun (WGS) entry which is preliminary data.</text>
</comment>
<sequence length="154" mass="17468">MGKKILAIGNRIMKDDAIGVLIGQELRSDLERLGFEVILGETDTDYSLSFIENGDFIFILDCTLYGIEPGKISILDINNKEIFFEKGYSQHQLSLIKLLNSYNFQNVTGYIIGIEGVDVDYGEELSKELLEKFNHIKSQVYQNIVLKDSIHKGE</sequence>
<dbReference type="SUPFAM" id="SSF53163">
    <property type="entry name" value="HybD-like"/>
    <property type="match status" value="1"/>
</dbReference>